<dbReference type="GO" id="GO:0003735">
    <property type="term" value="F:structural constituent of ribosome"/>
    <property type="evidence" value="ECO:0007669"/>
    <property type="project" value="InterPro"/>
</dbReference>
<gene>
    <name evidence="2" type="ORF">AWRI3578_g381</name>
</gene>
<dbReference type="Gene3D" id="3.40.50.10490">
    <property type="entry name" value="Glucose-6-phosphate isomerase like protein, domain 1"/>
    <property type="match status" value="1"/>
</dbReference>
<dbReference type="CDD" id="cd01425">
    <property type="entry name" value="RPS2"/>
    <property type="match status" value="1"/>
</dbReference>
<proteinExistence type="inferred from homology"/>
<dbReference type="InterPro" id="IPR023591">
    <property type="entry name" value="Ribosomal_uS2_flav_dom_sf"/>
</dbReference>
<keyword evidence="2" id="KW-0689">Ribosomal protein</keyword>
<name>A0A1E5RVT0_9ASCO</name>
<dbReference type="Pfam" id="PF00318">
    <property type="entry name" value="Ribosomal_S2"/>
    <property type="match status" value="1"/>
</dbReference>
<dbReference type="EMBL" id="LPNL01000002">
    <property type="protein sequence ID" value="OEJ91057.1"/>
    <property type="molecule type" value="Genomic_DNA"/>
</dbReference>
<sequence length="529" mass="59841">MLSKSVKNLKGSSLSNHLKSYIRNYSVNTKENVVAFDKTSEKSIIDFLKENQQFQKKSELPQDLELGPQEAIGTRLNVFLLFKLLKQSKVNSNNLQERFPTLKELDIKNIDELYLPNSVQLNEEEQKLEKKIYNLLKVVYDVPTTEKNEAIKMGPHVKIEHGVGYGIQKQAYGADIKVTDQSLKYFLSSSDPDADVKHGTGIYKKLLYGLSKSEQTINTADVDKILQKIQSSIDILEESSKQKEDVDTNNSKVFAKNVRKFKYNNFYLNKLGCIPENIFNMESNIYSPKSYTEVTVEDLMISQCHLGESVSLKHPYNKHFIYDTYKPYITNGKNNDGDISIIDANKTLQSLKRACQFLSDAVSRGAFVLVVGNNHGLSELTLEMASQLQGSAITDTWSNGALTNINSLKFSKRTQSGDVRSYKFVDKKNNLVDYQDLKENQKRSLSTNERLPDIIIFLKPSDTNIKLALNEAKRLNIPVIGLCDTDINHNFFDYAIPCNDDSIRSVTFVGGVLAKAGHEGLLKRHAEFV</sequence>
<feature type="unsure residue" description="E or Q" evidence="2">
    <location>
        <position position="59"/>
    </location>
</feature>
<dbReference type="AlphaFoldDB" id="A0A1E5RVT0"/>
<dbReference type="GO" id="GO:0005763">
    <property type="term" value="C:mitochondrial small ribosomal subunit"/>
    <property type="evidence" value="ECO:0007669"/>
    <property type="project" value="TreeGrafter"/>
</dbReference>
<evidence type="ECO:0000313" key="2">
    <source>
        <dbReference type="EMBL" id="OEJ91057.1"/>
    </source>
</evidence>
<reference evidence="3" key="1">
    <citation type="journal article" date="2016" name="Genome Announc.">
        <title>Genome sequences of three species of Hanseniaspora isolated from spontaneous wine fermentations.</title>
        <authorList>
            <person name="Sternes P.R."/>
            <person name="Lee D."/>
            <person name="Kutyna D.R."/>
            <person name="Borneman A.R."/>
        </authorList>
    </citation>
    <scope>NUCLEOTIDE SEQUENCE [LARGE SCALE GENOMIC DNA]</scope>
    <source>
        <strain evidence="3">AWRI3578</strain>
    </source>
</reference>
<keyword evidence="2" id="KW-0687">Ribonucleoprotein</keyword>
<organism evidence="2 3">
    <name type="scientific">Hanseniaspora opuntiae</name>
    <dbReference type="NCBI Taxonomy" id="211096"/>
    <lineage>
        <taxon>Eukaryota</taxon>
        <taxon>Fungi</taxon>
        <taxon>Dikarya</taxon>
        <taxon>Ascomycota</taxon>
        <taxon>Saccharomycotina</taxon>
        <taxon>Saccharomycetes</taxon>
        <taxon>Saccharomycodales</taxon>
        <taxon>Saccharomycodaceae</taxon>
        <taxon>Hanseniaspora</taxon>
    </lineage>
</organism>
<keyword evidence="3" id="KW-1185">Reference proteome</keyword>
<dbReference type="Proteomes" id="UP000095605">
    <property type="component" value="Unassembled WGS sequence"/>
</dbReference>
<evidence type="ECO:0000313" key="3">
    <source>
        <dbReference type="Proteomes" id="UP000095605"/>
    </source>
</evidence>
<accession>A0A1E5RVT0</accession>
<evidence type="ECO:0000256" key="1">
    <source>
        <dbReference type="ARBA" id="ARBA00006242"/>
    </source>
</evidence>
<dbReference type="InterPro" id="IPR005706">
    <property type="entry name" value="Ribosomal_uS2_bac/mit/plastid"/>
</dbReference>
<dbReference type="InterPro" id="IPR001865">
    <property type="entry name" value="Ribosomal_uS2"/>
</dbReference>
<dbReference type="HAMAP" id="MF_00291_B">
    <property type="entry name" value="Ribosomal_uS2_B"/>
    <property type="match status" value="1"/>
</dbReference>
<dbReference type="SUPFAM" id="SSF52313">
    <property type="entry name" value="Ribosomal protein S2"/>
    <property type="match status" value="1"/>
</dbReference>
<dbReference type="GO" id="GO:0006412">
    <property type="term" value="P:translation"/>
    <property type="evidence" value="ECO:0007669"/>
    <property type="project" value="InterPro"/>
</dbReference>
<dbReference type="PANTHER" id="PTHR12534">
    <property type="entry name" value="30S RIBOSOMAL PROTEIN S2 PROKARYOTIC AND ORGANELLAR"/>
    <property type="match status" value="1"/>
</dbReference>
<dbReference type="NCBIfam" id="TIGR01011">
    <property type="entry name" value="rpsB_bact"/>
    <property type="match status" value="1"/>
</dbReference>
<dbReference type="OrthoDB" id="2320368at2759"/>
<dbReference type="PRINTS" id="PR00395">
    <property type="entry name" value="RIBOSOMALS2"/>
</dbReference>
<dbReference type="PANTHER" id="PTHR12534:SF0">
    <property type="entry name" value="SMALL RIBOSOMAL SUBUNIT PROTEIN US2M"/>
    <property type="match status" value="1"/>
</dbReference>
<comment type="caution">
    <text evidence="2">The sequence shown here is derived from an EMBL/GenBank/DDBJ whole genome shotgun (WGS) entry which is preliminary data.</text>
</comment>
<protein>
    <submittedName>
        <fullName evidence="2">37S ribosomal protein MRP4, mitochondrial</fullName>
    </submittedName>
</protein>
<comment type="similarity">
    <text evidence="1">Belongs to the universal ribosomal protein uS2 family.</text>
</comment>